<dbReference type="InterPro" id="IPR027417">
    <property type="entry name" value="P-loop_NTPase"/>
</dbReference>
<dbReference type="EMBL" id="JBHSNC010000001">
    <property type="protein sequence ID" value="MFC5527846.1"/>
    <property type="molecule type" value="Genomic_DNA"/>
</dbReference>
<dbReference type="InterPro" id="IPR054798">
    <property type="entry name" value="Spaf_1101-like"/>
</dbReference>
<proteinExistence type="predicted"/>
<dbReference type="InterPro" id="IPR016195">
    <property type="entry name" value="Pol/histidinol_Pase-like"/>
</dbReference>
<evidence type="ECO:0000313" key="2">
    <source>
        <dbReference type="EMBL" id="MFC5527846.1"/>
    </source>
</evidence>
<dbReference type="NCBIfam" id="NF045781">
    <property type="entry name" value="Spaf1101_AAA_ATP"/>
    <property type="match status" value="1"/>
</dbReference>
<dbReference type="InterPro" id="IPR038729">
    <property type="entry name" value="Rad50/SbcC_AAA"/>
</dbReference>
<accession>A0ABW0QTI0</accession>
<dbReference type="Gene3D" id="3.40.50.300">
    <property type="entry name" value="P-loop containing nucleotide triphosphate hydrolases"/>
    <property type="match status" value="1"/>
</dbReference>
<sequence>MSNPLLKKYNDINKARNKYGEIIKCEFHLHTPASHDYRLEKDMKYVDLSDEEVINIAFNNGYINTIQKDHFLDEIRQGLYASKEYKLNLESDGKPFSSLKEYMSYKLIAHRLFQENIQLVVVTDHNTIDGYDKLKYALIEYYIERYKGKEGAPGKISLILGIEISCSEQVHLVGMFDTSMINSVRELINYYIPSHEGTYETSYSILNKISAMGGIGYIAHINSLSLKTTGLYKSTLFNDKNLYILGLTTSDVIEREKNKLIVYGVNDPENKFCFINEGDAHELSQIGVNNTWIKISNPGFFALKRAFVNHKFCVYLEKPKKTNKYIKGILIDPGTYGYLRKQHDSNDNNFNVNFSRDLNCIIGGRGTGKSTLLNILELLFTLETDSEDKLRFISKNKYIIVLFVFNGNEYLLRFIPQVEENSYSTGRSFFSPKAFIEYKPSQGKIVLQDHWVELYKVQKSGSNNIDFITITNNC</sequence>
<comment type="caution">
    <text evidence="2">The sequence shown here is derived from an EMBL/GenBank/DDBJ whole genome shotgun (WGS) entry which is preliminary data.</text>
</comment>
<dbReference type="SUPFAM" id="SSF52540">
    <property type="entry name" value="P-loop containing nucleoside triphosphate hydrolases"/>
    <property type="match status" value="1"/>
</dbReference>
<protein>
    <submittedName>
        <fullName evidence="2">Spaf_1101 family AAA-like ATPase</fullName>
    </submittedName>
</protein>
<dbReference type="SUPFAM" id="SSF89550">
    <property type="entry name" value="PHP domain-like"/>
    <property type="match status" value="1"/>
</dbReference>
<gene>
    <name evidence="2" type="ORF">ACFPQ4_00005</name>
</gene>
<feature type="domain" description="Rad50/SbcC-type AAA" evidence="1">
    <location>
        <begin position="348"/>
        <end position="393"/>
    </location>
</feature>
<dbReference type="Pfam" id="PF13476">
    <property type="entry name" value="AAA_23"/>
    <property type="match status" value="1"/>
</dbReference>
<dbReference type="Proteomes" id="UP001596108">
    <property type="component" value="Unassembled WGS sequence"/>
</dbReference>
<evidence type="ECO:0000259" key="1">
    <source>
        <dbReference type="Pfam" id="PF13476"/>
    </source>
</evidence>
<reference evidence="3" key="1">
    <citation type="journal article" date="2019" name="Int. J. Syst. Evol. Microbiol.">
        <title>The Global Catalogue of Microorganisms (GCM) 10K type strain sequencing project: providing services to taxonomists for standard genome sequencing and annotation.</title>
        <authorList>
            <consortium name="The Broad Institute Genomics Platform"/>
            <consortium name="The Broad Institute Genome Sequencing Center for Infectious Disease"/>
            <person name="Wu L."/>
            <person name="Ma J."/>
        </authorList>
    </citation>
    <scope>NUCLEOTIDE SEQUENCE [LARGE SCALE GENOMIC DNA]</scope>
    <source>
        <strain evidence="3">CGMCC 1.18578</strain>
    </source>
</reference>
<evidence type="ECO:0000313" key="3">
    <source>
        <dbReference type="Proteomes" id="UP001596108"/>
    </source>
</evidence>
<dbReference type="RefSeq" id="WP_378109649.1">
    <property type="nucleotide sequence ID" value="NZ_JBHSNC010000001.1"/>
</dbReference>
<name>A0ABW0QTI0_9BACL</name>
<keyword evidence="3" id="KW-1185">Reference proteome</keyword>
<dbReference type="Gene3D" id="3.20.20.140">
    <property type="entry name" value="Metal-dependent hydrolases"/>
    <property type="match status" value="1"/>
</dbReference>
<organism evidence="2 3">
    <name type="scientific">Cohnella yongneupensis</name>
    <dbReference type="NCBI Taxonomy" id="425006"/>
    <lineage>
        <taxon>Bacteria</taxon>
        <taxon>Bacillati</taxon>
        <taxon>Bacillota</taxon>
        <taxon>Bacilli</taxon>
        <taxon>Bacillales</taxon>
        <taxon>Paenibacillaceae</taxon>
        <taxon>Cohnella</taxon>
    </lineage>
</organism>